<sequence>MKQTRQQHIVELLSGCDWLTTDALAQTLAVSKETIRRDLNGLQQQGKILRQHGRARLIQPDSRDGGEPFGARLKSHYADKADIARHALDWVSEGMTLALDASSTCFHLARQLPDIELTVFTNSLPICHEMARRERITLICSGGTLERKYRCYVNPALVTQLKGLEIDLFIFSCEGVDEEGTMWDPVEHNAAFKTQLLGRASQSLLLIDKSKLQRSSDVKIGLVSQVTQVITDAHPSRR</sequence>
<protein>
    <submittedName>
        <fullName evidence="5">L-fucose operon activator</fullName>
    </submittedName>
</protein>
<evidence type="ECO:0000313" key="6">
    <source>
        <dbReference type="Proteomes" id="UP000276389"/>
    </source>
</evidence>
<reference evidence="5 6" key="1">
    <citation type="submission" date="2018-12" db="EMBL/GenBank/DDBJ databases">
        <title>The Genome Submission of two Enterobacter spp. strains.</title>
        <authorList>
            <person name="Wu W."/>
            <person name="Wei L."/>
            <person name="Feng Y."/>
            <person name="Zong Z."/>
        </authorList>
    </citation>
    <scope>NUCLEOTIDE SEQUENCE [LARGE SCALE GENOMIC DNA]</scope>
    <source>
        <strain evidence="5 6">WCHEHu045002</strain>
    </source>
</reference>
<dbReference type="SUPFAM" id="SSF46785">
    <property type="entry name" value="Winged helix' DNA-binding domain"/>
    <property type="match status" value="1"/>
</dbReference>
<dbReference type="Proteomes" id="UP000276389">
    <property type="component" value="Unassembled WGS sequence"/>
</dbReference>
<evidence type="ECO:0000256" key="1">
    <source>
        <dbReference type="ARBA" id="ARBA00023015"/>
    </source>
</evidence>
<keyword evidence="3" id="KW-0804">Transcription</keyword>
<comment type="caution">
    <text evidence="5">The sequence shown here is derived from an EMBL/GenBank/DDBJ whole genome shotgun (WGS) entry which is preliminary data.</text>
</comment>
<dbReference type="InterPro" id="IPR014036">
    <property type="entry name" value="DeoR-like_C"/>
</dbReference>
<name>A0A428LP47_9ENTR</name>
<gene>
    <name evidence="5" type="ORF">EJE24_14145</name>
</gene>
<dbReference type="SMART" id="SM01134">
    <property type="entry name" value="DeoRC"/>
    <property type="match status" value="1"/>
</dbReference>
<dbReference type="InterPro" id="IPR036388">
    <property type="entry name" value="WH-like_DNA-bd_sf"/>
</dbReference>
<dbReference type="PROSITE" id="PS51000">
    <property type="entry name" value="HTH_DEOR_2"/>
    <property type="match status" value="1"/>
</dbReference>
<dbReference type="PANTHER" id="PTHR30363">
    <property type="entry name" value="HTH-TYPE TRANSCRIPTIONAL REGULATOR SRLR-RELATED"/>
    <property type="match status" value="1"/>
</dbReference>
<dbReference type="SUPFAM" id="SSF100950">
    <property type="entry name" value="NagB/RpiA/CoA transferase-like"/>
    <property type="match status" value="1"/>
</dbReference>
<dbReference type="NCBIfam" id="NF007720">
    <property type="entry name" value="PRK10411.1"/>
    <property type="match status" value="1"/>
</dbReference>
<feature type="domain" description="HTH deoR-type" evidence="4">
    <location>
        <begin position="2"/>
        <end position="57"/>
    </location>
</feature>
<dbReference type="SMART" id="SM00420">
    <property type="entry name" value="HTH_DEOR"/>
    <property type="match status" value="1"/>
</dbReference>
<dbReference type="GO" id="GO:0003677">
    <property type="term" value="F:DNA binding"/>
    <property type="evidence" value="ECO:0007669"/>
    <property type="project" value="UniProtKB-KW"/>
</dbReference>
<evidence type="ECO:0000256" key="3">
    <source>
        <dbReference type="ARBA" id="ARBA00023163"/>
    </source>
</evidence>
<keyword evidence="1" id="KW-0805">Transcription regulation</keyword>
<dbReference type="InterPro" id="IPR036390">
    <property type="entry name" value="WH_DNA-bd_sf"/>
</dbReference>
<dbReference type="AlphaFoldDB" id="A0A428LP47"/>
<dbReference type="InterPro" id="IPR037171">
    <property type="entry name" value="NagB/RpiA_transferase-like"/>
</dbReference>
<dbReference type="PRINTS" id="PR00037">
    <property type="entry name" value="HTHLACR"/>
</dbReference>
<dbReference type="Pfam" id="PF08220">
    <property type="entry name" value="HTH_DeoR"/>
    <property type="match status" value="1"/>
</dbReference>
<dbReference type="PROSITE" id="PS00894">
    <property type="entry name" value="HTH_DEOR_1"/>
    <property type="match status" value="1"/>
</dbReference>
<dbReference type="RefSeq" id="WP_125914815.1">
    <property type="nucleotide sequence ID" value="NZ_RWHU01000005.1"/>
</dbReference>
<dbReference type="EMBL" id="RWHU01000005">
    <property type="protein sequence ID" value="RSK66355.1"/>
    <property type="molecule type" value="Genomic_DNA"/>
</dbReference>
<dbReference type="InterPro" id="IPR018356">
    <property type="entry name" value="Tscrpt_reg_HTH_DeoR_CS"/>
</dbReference>
<dbReference type="PANTHER" id="PTHR30363:SF49">
    <property type="entry name" value="L-FUCOSE OPERON ACTIVATOR"/>
    <property type="match status" value="1"/>
</dbReference>
<accession>A0A428LP47</accession>
<proteinExistence type="predicted"/>
<dbReference type="Pfam" id="PF00455">
    <property type="entry name" value="DeoRC"/>
    <property type="match status" value="1"/>
</dbReference>
<evidence type="ECO:0000259" key="4">
    <source>
        <dbReference type="PROSITE" id="PS51000"/>
    </source>
</evidence>
<evidence type="ECO:0000313" key="5">
    <source>
        <dbReference type="EMBL" id="RSK66355.1"/>
    </source>
</evidence>
<dbReference type="Gene3D" id="1.10.10.10">
    <property type="entry name" value="Winged helix-like DNA-binding domain superfamily/Winged helix DNA-binding domain"/>
    <property type="match status" value="1"/>
</dbReference>
<dbReference type="InterPro" id="IPR001034">
    <property type="entry name" value="DeoR_HTH"/>
</dbReference>
<dbReference type="Gene3D" id="3.40.50.1360">
    <property type="match status" value="1"/>
</dbReference>
<dbReference type="InterPro" id="IPR050313">
    <property type="entry name" value="Carb_Metab_HTH_regulators"/>
</dbReference>
<dbReference type="GO" id="GO:0003700">
    <property type="term" value="F:DNA-binding transcription factor activity"/>
    <property type="evidence" value="ECO:0007669"/>
    <property type="project" value="InterPro"/>
</dbReference>
<keyword evidence="2" id="KW-0238">DNA-binding</keyword>
<evidence type="ECO:0000256" key="2">
    <source>
        <dbReference type="ARBA" id="ARBA00023125"/>
    </source>
</evidence>
<organism evidence="5 6">
    <name type="scientific">Enterobacter huaxiensis</name>
    <dbReference type="NCBI Taxonomy" id="2494702"/>
    <lineage>
        <taxon>Bacteria</taxon>
        <taxon>Pseudomonadati</taxon>
        <taxon>Pseudomonadota</taxon>
        <taxon>Gammaproteobacteria</taxon>
        <taxon>Enterobacterales</taxon>
        <taxon>Enterobacteriaceae</taxon>
        <taxon>Enterobacter</taxon>
    </lineage>
</organism>